<evidence type="ECO:0000313" key="1">
    <source>
        <dbReference type="EMBL" id="TDU28157.1"/>
    </source>
</evidence>
<dbReference type="RefSeq" id="WP_162851186.1">
    <property type="nucleotide sequence ID" value="NZ_MWIN01000044.1"/>
</dbReference>
<organism evidence="1 2">
    <name type="scientific">Panacagrimonas perspica</name>
    <dbReference type="NCBI Taxonomy" id="381431"/>
    <lineage>
        <taxon>Bacteria</taxon>
        <taxon>Pseudomonadati</taxon>
        <taxon>Pseudomonadota</taxon>
        <taxon>Gammaproteobacteria</taxon>
        <taxon>Nevskiales</taxon>
        <taxon>Nevskiaceae</taxon>
        <taxon>Panacagrimonas</taxon>
    </lineage>
</organism>
<name>A0A4R7P3D4_9GAMM</name>
<accession>A0A4R7P3D4</accession>
<gene>
    <name evidence="1" type="ORF">DFR24_2522</name>
</gene>
<keyword evidence="2" id="KW-1185">Reference proteome</keyword>
<comment type="caution">
    <text evidence="1">The sequence shown here is derived from an EMBL/GenBank/DDBJ whole genome shotgun (WGS) entry which is preliminary data.</text>
</comment>
<evidence type="ECO:0000313" key="2">
    <source>
        <dbReference type="Proteomes" id="UP000295341"/>
    </source>
</evidence>
<dbReference type="EMBL" id="SOBT01000009">
    <property type="protein sequence ID" value="TDU28157.1"/>
    <property type="molecule type" value="Genomic_DNA"/>
</dbReference>
<dbReference type="AlphaFoldDB" id="A0A4R7P3D4"/>
<protein>
    <submittedName>
        <fullName evidence="1">Uncharacterized protein</fullName>
    </submittedName>
</protein>
<reference evidence="1 2" key="1">
    <citation type="submission" date="2019-03" db="EMBL/GenBank/DDBJ databases">
        <title>Genomic Encyclopedia of Type Strains, Phase IV (KMG-IV): sequencing the most valuable type-strain genomes for metagenomic binning, comparative biology and taxonomic classification.</title>
        <authorList>
            <person name="Goeker M."/>
        </authorList>
    </citation>
    <scope>NUCLEOTIDE SEQUENCE [LARGE SCALE GENOMIC DNA]</scope>
    <source>
        <strain evidence="1 2">DSM 26377</strain>
    </source>
</reference>
<sequence length="168" mass="18070">MNTRILVAALLILVGTLQMAGDLFGSTALRALGAATAASPAPKVFTRQGDVETFSARFFVEWTDRSGRRVTTALTPENYGHLRGPYNRRNTFGAAVAGAPMLRANPMTRALYESVSSYALCGDAPLLREMGLDPDPRGPAPVLRIEPRVPVAGESRPQPLVFEMCSHA</sequence>
<proteinExistence type="predicted"/>
<dbReference type="Proteomes" id="UP000295341">
    <property type="component" value="Unassembled WGS sequence"/>
</dbReference>